<feature type="region of interest" description="Disordered" evidence="1">
    <location>
        <begin position="68"/>
        <end position="100"/>
    </location>
</feature>
<gene>
    <name evidence="2" type="ORF">VITISV_033559</name>
</gene>
<dbReference type="AlphaFoldDB" id="A5CAK0"/>
<evidence type="ECO:0000256" key="1">
    <source>
        <dbReference type="SAM" id="MobiDB-lite"/>
    </source>
</evidence>
<dbReference type="EMBL" id="AM488269">
    <property type="protein sequence ID" value="CAN81993.1"/>
    <property type="molecule type" value="Genomic_DNA"/>
</dbReference>
<protein>
    <submittedName>
        <fullName evidence="2">Uncharacterized protein</fullName>
    </submittedName>
</protein>
<name>A5CAK0_VITVI</name>
<sequence>MDEECCWSTEYGRGRGYKAPKVTDIDEAKCGNESITTPRAPLDDDGYSDNISSIFSILRQIRHHLIKSKKHNNQYGGLPSGEMHRTREHENSETKYLGTT</sequence>
<reference evidence="2" key="1">
    <citation type="journal article" date="2007" name="PLoS ONE">
        <title>The first genome sequence of an elite grapevine cultivar (Pinot noir Vitis vinifera L.): coping with a highly heterozygous genome.</title>
        <authorList>
            <person name="Velasco R."/>
            <person name="Zharkikh A."/>
            <person name="Troggio M."/>
            <person name="Cartwright D.A."/>
            <person name="Cestaro A."/>
            <person name="Pruss D."/>
            <person name="Pindo M."/>
            <person name="FitzGerald L.M."/>
            <person name="Vezzulli S."/>
            <person name="Reid J."/>
            <person name="Malacarne G."/>
            <person name="Iliev D."/>
            <person name="Coppola G."/>
            <person name="Wardell B."/>
            <person name="Micheletti D."/>
            <person name="Macalma T."/>
            <person name="Facci M."/>
            <person name="Mitchell J.T."/>
            <person name="Perazzolli M."/>
            <person name="Eldredge G."/>
            <person name="Gatto P."/>
            <person name="Oyzerski R."/>
            <person name="Moretto M."/>
            <person name="Gutin N."/>
            <person name="Stefanini M."/>
            <person name="Chen Y."/>
            <person name="Segala C."/>
            <person name="Davenport C."/>
            <person name="Dematte L."/>
            <person name="Mraz A."/>
            <person name="Battilana J."/>
            <person name="Stormo K."/>
            <person name="Costa F."/>
            <person name="Tao Q."/>
            <person name="Si-Ammour A."/>
            <person name="Harkins T."/>
            <person name="Lackey A."/>
            <person name="Perbost C."/>
            <person name="Taillon B."/>
            <person name="Stella A."/>
            <person name="Solovyev V."/>
            <person name="Fawcett J.A."/>
            <person name="Sterck L."/>
            <person name="Vandepoele K."/>
            <person name="Grando S.M."/>
            <person name="Toppo S."/>
            <person name="Moser C."/>
            <person name="Lanchbury J."/>
            <person name="Bogden R."/>
            <person name="Skolnick M."/>
            <person name="Sgaramella V."/>
            <person name="Bhatnagar S.K."/>
            <person name="Fontana P."/>
            <person name="Gutin A."/>
            <person name="Van de Peer Y."/>
            <person name="Salamini F."/>
            <person name="Viola R."/>
        </authorList>
    </citation>
    <scope>NUCLEOTIDE SEQUENCE</scope>
</reference>
<proteinExistence type="predicted"/>
<evidence type="ECO:0000313" key="2">
    <source>
        <dbReference type="EMBL" id="CAN81993.1"/>
    </source>
</evidence>
<organism evidence="2">
    <name type="scientific">Vitis vinifera</name>
    <name type="common">Grape</name>
    <dbReference type="NCBI Taxonomy" id="29760"/>
    <lineage>
        <taxon>Eukaryota</taxon>
        <taxon>Viridiplantae</taxon>
        <taxon>Streptophyta</taxon>
        <taxon>Embryophyta</taxon>
        <taxon>Tracheophyta</taxon>
        <taxon>Spermatophyta</taxon>
        <taxon>Magnoliopsida</taxon>
        <taxon>eudicotyledons</taxon>
        <taxon>Gunneridae</taxon>
        <taxon>Pentapetalae</taxon>
        <taxon>rosids</taxon>
        <taxon>Vitales</taxon>
        <taxon>Vitaceae</taxon>
        <taxon>Viteae</taxon>
        <taxon>Vitis</taxon>
    </lineage>
</organism>
<accession>A5CAK0</accession>
<feature type="compositionally biased region" description="Basic and acidic residues" evidence="1">
    <location>
        <begin position="82"/>
        <end position="93"/>
    </location>
</feature>